<keyword evidence="2" id="KW-1185">Reference proteome</keyword>
<dbReference type="NCBIfam" id="NF047509">
    <property type="entry name" value="Rv3131_FMN_oxido"/>
    <property type="match status" value="1"/>
</dbReference>
<comment type="caution">
    <text evidence="1">The sequence shown here is derived from an EMBL/GenBank/DDBJ whole genome shotgun (WGS) entry which is preliminary data.</text>
</comment>
<name>A0ABW4J0E2_9ACTN</name>
<evidence type="ECO:0000313" key="2">
    <source>
        <dbReference type="Proteomes" id="UP001597261"/>
    </source>
</evidence>
<accession>A0ABW4J0E2</accession>
<evidence type="ECO:0000313" key="1">
    <source>
        <dbReference type="EMBL" id="MFD1663095.1"/>
    </source>
</evidence>
<dbReference type="Proteomes" id="UP001597261">
    <property type="component" value="Unassembled WGS sequence"/>
</dbReference>
<gene>
    <name evidence="1" type="ORF">ACFSL4_34240</name>
</gene>
<protein>
    <submittedName>
        <fullName evidence="1">Acg family FMN-binding oxidoreductase</fullName>
    </submittedName>
</protein>
<dbReference type="InterPro" id="IPR000415">
    <property type="entry name" value="Nitroreductase-like"/>
</dbReference>
<dbReference type="Gene3D" id="3.40.109.10">
    <property type="entry name" value="NADH Oxidase"/>
    <property type="match status" value="2"/>
</dbReference>
<dbReference type="PANTHER" id="PTHR23026:SF123">
    <property type="entry name" value="NAD(P)H NITROREDUCTASE RV3131-RELATED"/>
    <property type="match status" value="1"/>
</dbReference>
<dbReference type="InterPro" id="IPR050627">
    <property type="entry name" value="Nitroreductase/BluB"/>
</dbReference>
<dbReference type="RefSeq" id="WP_381091608.1">
    <property type="nucleotide sequence ID" value="NZ_JBHUDX010000115.1"/>
</dbReference>
<dbReference type="PANTHER" id="PTHR23026">
    <property type="entry name" value="NADPH NITROREDUCTASE"/>
    <property type="match status" value="1"/>
</dbReference>
<organism evidence="1 2">
    <name type="scientific">Streptomyces caeni</name>
    <dbReference type="NCBI Taxonomy" id="2307231"/>
    <lineage>
        <taxon>Bacteria</taxon>
        <taxon>Bacillati</taxon>
        <taxon>Actinomycetota</taxon>
        <taxon>Actinomycetes</taxon>
        <taxon>Kitasatosporales</taxon>
        <taxon>Streptomycetaceae</taxon>
        <taxon>Streptomyces</taxon>
    </lineage>
</organism>
<dbReference type="EMBL" id="JBHUDX010000115">
    <property type="protein sequence ID" value="MFD1663095.1"/>
    <property type="molecule type" value="Genomic_DNA"/>
</dbReference>
<sequence>MPTPPLDTTTVTDLVAAATAAPSMHNAQPWRFRFSTRTRTFELRPDLERAMPHTDPDHRALHLGCGAALLNLRVASAHHGWGTDTRLLPDPADTHLLATVTLTDTEHPDTELARLFPAIHRRHTSRHPFEDRPVPAPVEEALCEAARREGTQMVFPDPWHVESLLEWVEDVEGRDTMDPERFEDIRRWSRLGAEDAGTAVDGIPDYAFGPRKLRGRAPVRDFAGRRPVPDRPTAAFEATPRLAILGTTYDRLPDWLRAGQAMERVLLLATLNGLATSLTSHALEWKDLRELARDPGSAMGFVQMVVRIGYGPPGESTPRRPVRDVLEID</sequence>
<dbReference type="SUPFAM" id="SSF55469">
    <property type="entry name" value="FMN-dependent nitroreductase-like"/>
    <property type="match status" value="2"/>
</dbReference>
<reference evidence="2" key="1">
    <citation type="journal article" date="2019" name="Int. J. Syst. Evol. Microbiol.">
        <title>The Global Catalogue of Microorganisms (GCM) 10K type strain sequencing project: providing services to taxonomists for standard genome sequencing and annotation.</title>
        <authorList>
            <consortium name="The Broad Institute Genomics Platform"/>
            <consortium name="The Broad Institute Genome Sequencing Center for Infectious Disease"/>
            <person name="Wu L."/>
            <person name="Ma J."/>
        </authorList>
    </citation>
    <scope>NUCLEOTIDE SEQUENCE [LARGE SCALE GENOMIC DNA]</scope>
    <source>
        <strain evidence="2">CGMCC 1.12470</strain>
    </source>
</reference>
<proteinExistence type="predicted"/>